<evidence type="ECO:0000313" key="12">
    <source>
        <dbReference type="Proteomes" id="UP000178348"/>
    </source>
</evidence>
<protein>
    <recommendedName>
        <fullName evidence="10">Aminotransferase class V domain-containing protein</fullName>
    </recommendedName>
</protein>
<proteinExistence type="inferred from homology"/>
<sequence length="363" mass="40106">MPHAKIYLDYAATTSVDRKVLRAMQPYFGAKFGNAGSLHSFGQETIAALDASRETIAKAINADFREIIFTGSATEANNLALRGALSGIMNNELRMAGRGNGGVGNSFIHHSPFIIPKIIVSAIEHESVLETARDMEKEGAEVVVISVDKRGLIDMKKLRAAIDERTVLVSVMYANNEIGTVEPISEISKYLRDFRSTKSEARNTKQIQNPNFKDSRRFNPDIVSDFGFRYSDFGTAYPLFHVDAVQAFQFLDCNADALGVDLMTLSAHKIYGPKGVGALYVRGARKNHESRIMNNGQSDSSIIHHSPFILPIITGGGQEFGLRSGTENIPSIVGFARAVELVSARRKRENERIWALGRYYIDE</sequence>
<keyword evidence="3" id="KW-0808">Transferase</keyword>
<evidence type="ECO:0000256" key="8">
    <source>
        <dbReference type="ARBA" id="ARBA00050776"/>
    </source>
</evidence>
<dbReference type="InterPro" id="IPR015424">
    <property type="entry name" value="PyrdxlP-dep_Trfase"/>
</dbReference>
<dbReference type="EMBL" id="MHLB01000012">
    <property type="protein sequence ID" value="OGZ02420.1"/>
    <property type="molecule type" value="Genomic_DNA"/>
</dbReference>
<evidence type="ECO:0000259" key="10">
    <source>
        <dbReference type="Pfam" id="PF00266"/>
    </source>
</evidence>
<evidence type="ECO:0000313" key="11">
    <source>
        <dbReference type="EMBL" id="OGZ02420.1"/>
    </source>
</evidence>
<feature type="domain" description="Aminotransferase class V" evidence="10">
    <location>
        <begin position="117"/>
        <end position="193"/>
    </location>
</feature>
<organism evidence="11 12">
    <name type="scientific">Candidatus Liptonbacteria bacterium RIFCSPLOWO2_01_FULL_53_13</name>
    <dbReference type="NCBI Taxonomy" id="1798651"/>
    <lineage>
        <taxon>Bacteria</taxon>
        <taxon>Candidatus Liptoniibacteriota</taxon>
    </lineage>
</organism>
<feature type="non-terminal residue" evidence="11">
    <location>
        <position position="363"/>
    </location>
</feature>
<dbReference type="PROSITE" id="PS00595">
    <property type="entry name" value="AA_TRANSFER_CLASS_5"/>
    <property type="match status" value="1"/>
</dbReference>
<dbReference type="InterPro" id="IPR016454">
    <property type="entry name" value="Cysteine_dSase"/>
</dbReference>
<dbReference type="InterPro" id="IPR000192">
    <property type="entry name" value="Aminotrans_V_dom"/>
</dbReference>
<comment type="catalytic activity">
    <reaction evidence="8">
        <text>(sulfur carrier)-H + L-cysteine = (sulfur carrier)-SH + L-alanine</text>
        <dbReference type="Rhea" id="RHEA:43892"/>
        <dbReference type="Rhea" id="RHEA-COMP:14737"/>
        <dbReference type="Rhea" id="RHEA-COMP:14739"/>
        <dbReference type="ChEBI" id="CHEBI:29917"/>
        <dbReference type="ChEBI" id="CHEBI:35235"/>
        <dbReference type="ChEBI" id="CHEBI:57972"/>
        <dbReference type="ChEBI" id="CHEBI:64428"/>
        <dbReference type="EC" id="2.8.1.7"/>
    </reaction>
</comment>
<dbReference type="SUPFAM" id="SSF53383">
    <property type="entry name" value="PLP-dependent transferases"/>
    <property type="match status" value="2"/>
</dbReference>
<dbReference type="InterPro" id="IPR015421">
    <property type="entry name" value="PyrdxlP-dep_Trfase_major"/>
</dbReference>
<dbReference type="GO" id="GO:0031071">
    <property type="term" value="F:cysteine desulfurase activity"/>
    <property type="evidence" value="ECO:0007669"/>
    <property type="project" value="UniProtKB-EC"/>
</dbReference>
<keyword evidence="5" id="KW-0663">Pyridoxal phosphate</keyword>
<evidence type="ECO:0000256" key="9">
    <source>
        <dbReference type="RuleBase" id="RU004504"/>
    </source>
</evidence>
<dbReference type="Pfam" id="PF00266">
    <property type="entry name" value="Aminotran_5"/>
    <property type="match status" value="3"/>
</dbReference>
<dbReference type="PANTHER" id="PTHR11601:SF34">
    <property type="entry name" value="CYSTEINE DESULFURASE"/>
    <property type="match status" value="1"/>
</dbReference>
<evidence type="ECO:0000256" key="6">
    <source>
        <dbReference type="ARBA" id="ARBA00023004"/>
    </source>
</evidence>
<keyword evidence="6" id="KW-0408">Iron</keyword>
<evidence type="ECO:0000256" key="5">
    <source>
        <dbReference type="ARBA" id="ARBA00022898"/>
    </source>
</evidence>
<evidence type="ECO:0000256" key="7">
    <source>
        <dbReference type="ARBA" id="ARBA00023014"/>
    </source>
</evidence>
<comment type="cofactor">
    <cofactor evidence="1 9">
        <name>pyridoxal 5'-phosphate</name>
        <dbReference type="ChEBI" id="CHEBI:597326"/>
    </cofactor>
</comment>
<comment type="caution">
    <text evidence="11">The sequence shown here is derived from an EMBL/GenBank/DDBJ whole genome shotgun (WGS) entry which is preliminary data.</text>
</comment>
<dbReference type="Gene3D" id="3.40.640.10">
    <property type="entry name" value="Type I PLP-dependent aspartate aminotransferase-like (Major domain)"/>
    <property type="match status" value="1"/>
</dbReference>
<dbReference type="GO" id="GO:0046872">
    <property type="term" value="F:metal ion binding"/>
    <property type="evidence" value="ECO:0007669"/>
    <property type="project" value="UniProtKB-KW"/>
</dbReference>
<feature type="domain" description="Aminotransferase class V" evidence="10">
    <location>
        <begin position="6"/>
        <end position="85"/>
    </location>
</feature>
<feature type="domain" description="Aminotransferase class V" evidence="10">
    <location>
        <begin position="239"/>
        <end position="345"/>
    </location>
</feature>
<reference evidence="11 12" key="1">
    <citation type="journal article" date="2016" name="Nat. Commun.">
        <title>Thousands of microbial genomes shed light on interconnected biogeochemical processes in an aquifer system.</title>
        <authorList>
            <person name="Anantharaman K."/>
            <person name="Brown C.T."/>
            <person name="Hug L.A."/>
            <person name="Sharon I."/>
            <person name="Castelle C.J."/>
            <person name="Probst A.J."/>
            <person name="Thomas B.C."/>
            <person name="Singh A."/>
            <person name="Wilkins M.J."/>
            <person name="Karaoz U."/>
            <person name="Brodie E.L."/>
            <person name="Williams K.H."/>
            <person name="Hubbard S.S."/>
            <person name="Banfield J.F."/>
        </authorList>
    </citation>
    <scope>NUCLEOTIDE SEQUENCE [LARGE SCALE GENOMIC DNA]</scope>
</reference>
<evidence type="ECO:0000256" key="3">
    <source>
        <dbReference type="ARBA" id="ARBA00022679"/>
    </source>
</evidence>
<accession>A0A1G2CNS0</accession>
<dbReference type="Proteomes" id="UP000178348">
    <property type="component" value="Unassembled WGS sequence"/>
</dbReference>
<dbReference type="GO" id="GO:0051536">
    <property type="term" value="F:iron-sulfur cluster binding"/>
    <property type="evidence" value="ECO:0007669"/>
    <property type="project" value="UniProtKB-KW"/>
</dbReference>
<comment type="similarity">
    <text evidence="2">Belongs to the class-V pyridoxal-phosphate-dependent aminotransferase family. NifS/IscS subfamily.</text>
</comment>
<evidence type="ECO:0000256" key="2">
    <source>
        <dbReference type="ARBA" id="ARBA00006490"/>
    </source>
</evidence>
<dbReference type="InterPro" id="IPR020578">
    <property type="entry name" value="Aminotrans_V_PyrdxlP_BS"/>
</dbReference>
<gene>
    <name evidence="11" type="ORF">A2946_00620</name>
</gene>
<dbReference type="AlphaFoldDB" id="A0A1G2CNS0"/>
<keyword evidence="7" id="KW-0411">Iron-sulfur</keyword>
<evidence type="ECO:0000256" key="4">
    <source>
        <dbReference type="ARBA" id="ARBA00022723"/>
    </source>
</evidence>
<evidence type="ECO:0000256" key="1">
    <source>
        <dbReference type="ARBA" id="ARBA00001933"/>
    </source>
</evidence>
<keyword evidence="4" id="KW-0479">Metal-binding</keyword>
<dbReference type="PIRSF" id="PIRSF005572">
    <property type="entry name" value="NifS"/>
    <property type="match status" value="1"/>
</dbReference>
<dbReference type="PANTHER" id="PTHR11601">
    <property type="entry name" value="CYSTEINE DESULFURYLASE FAMILY MEMBER"/>
    <property type="match status" value="1"/>
</dbReference>
<name>A0A1G2CNS0_9BACT</name>